<dbReference type="GO" id="GO:0008233">
    <property type="term" value="F:peptidase activity"/>
    <property type="evidence" value="ECO:0007669"/>
    <property type="project" value="InterPro"/>
</dbReference>
<feature type="chain" id="PRO_5003021735" evidence="2">
    <location>
        <begin position="33"/>
        <end position="321"/>
    </location>
</feature>
<dbReference type="Pfam" id="PF02557">
    <property type="entry name" value="VanY"/>
    <property type="match status" value="1"/>
</dbReference>
<evidence type="ECO:0000256" key="1">
    <source>
        <dbReference type="SAM" id="MobiDB-lite"/>
    </source>
</evidence>
<dbReference type="Proteomes" id="UP000002255">
    <property type="component" value="Chromosome"/>
</dbReference>
<feature type="domain" description="D-alanyl-D-alanine carboxypeptidase-like core" evidence="3">
    <location>
        <begin position="167"/>
        <end position="294"/>
    </location>
</feature>
<dbReference type="Gene3D" id="3.30.1380.10">
    <property type="match status" value="1"/>
</dbReference>
<dbReference type="PANTHER" id="PTHR34385">
    <property type="entry name" value="D-ALANYL-D-ALANINE CARBOXYPEPTIDASE"/>
    <property type="match status" value="1"/>
</dbReference>
<sequence length="321" mass="32930">MPRFLAPCARLGATAVLALALGSGLIVAPASADPMPATPVLATPVLANPVLASMTTPEPPTPTAAVPGSTPQAVPPLRAVPGPTSGFLRLTDVISRGIPARLDPDDEPDTEPGGEPGGAHPAADPALAEAWLAQAGDPGSLLVVITKRRALPADHVPGDLDGASGVLLRRDASDAFVRLAAAAEAAGVPVRARSGYRSYLDQQVTFERWQRELGGEAAEGLSARPGHSEHQTGLAVDVVARDGECRTLGCFAETAQADWLAANAAGFGFLVRYQPGQESVTGYAAEAWHLRYVGEEAAHDVVASGAKSIEEYLGLAPAPTS</sequence>
<dbReference type="InterPro" id="IPR003709">
    <property type="entry name" value="VanY-like_core_dom"/>
</dbReference>
<feature type="signal peptide" evidence="2">
    <location>
        <begin position="1"/>
        <end position="32"/>
    </location>
</feature>
<reference evidence="4 5" key="2">
    <citation type="journal article" date="2010" name="Stand. Genomic Sci.">
        <title>Complete genome sequence of Xylanimonas cellulosilytica type strain (XIL07).</title>
        <authorList>
            <person name="Foster B."/>
            <person name="Pukall R."/>
            <person name="Abt B."/>
            <person name="Nolan M."/>
            <person name="Glavina Del Rio T."/>
            <person name="Chen F."/>
            <person name="Lucas S."/>
            <person name="Tice H."/>
            <person name="Pitluck S."/>
            <person name="Cheng J.-F."/>
            <person name="Chertkov O."/>
            <person name="Brettin T."/>
            <person name="Han C."/>
            <person name="Detter J.C."/>
            <person name="Bruce D."/>
            <person name="Goodwin L."/>
            <person name="Ivanova N."/>
            <person name="Mavromatis K."/>
            <person name="Pati A."/>
            <person name="Mikhailova N."/>
            <person name="Chen A."/>
            <person name="Palaniappan K."/>
            <person name="Land M."/>
            <person name="Hauser L."/>
            <person name="Chang Y.-J."/>
            <person name="Jeffries C.D."/>
            <person name="Chain P."/>
            <person name="Rohde M."/>
            <person name="Goeker M."/>
            <person name="Bristow J."/>
            <person name="Eisen J.A."/>
            <person name="Markowitz V."/>
            <person name="Hugenholtz P."/>
            <person name="Kyrpides N.C."/>
            <person name="Klenk H.-P."/>
            <person name="Lapidus A."/>
        </authorList>
    </citation>
    <scope>NUCLEOTIDE SEQUENCE [LARGE SCALE GENOMIC DNA]</scope>
    <source>
        <strain evidence="5">DSM 15894 / CECT 5975 / LMG 20990 / XIL07</strain>
    </source>
</reference>
<dbReference type="CDD" id="cd14852">
    <property type="entry name" value="LD-carboxypeptidase"/>
    <property type="match status" value="1"/>
</dbReference>
<feature type="region of interest" description="Disordered" evidence="1">
    <location>
        <begin position="98"/>
        <end position="123"/>
    </location>
</feature>
<evidence type="ECO:0000256" key="2">
    <source>
        <dbReference type="SAM" id="SignalP"/>
    </source>
</evidence>
<protein>
    <submittedName>
        <fullName evidence="4">Peptidase M15B and M15C DD-carboxypeptidase VanY/endolysin</fullName>
    </submittedName>
</protein>
<proteinExistence type="predicted"/>
<dbReference type="SUPFAM" id="SSF55166">
    <property type="entry name" value="Hedgehog/DD-peptidase"/>
    <property type="match status" value="1"/>
</dbReference>
<name>D1BSQ2_XYLCX</name>
<dbReference type="HOGENOM" id="CLU_054193_1_0_11"/>
<dbReference type="InterPro" id="IPR052179">
    <property type="entry name" value="DD-CPase-like"/>
</dbReference>
<dbReference type="STRING" id="446471.Xcel_1721"/>
<dbReference type="InterPro" id="IPR058193">
    <property type="entry name" value="VanY/YodJ_core_dom"/>
</dbReference>
<dbReference type="PANTHER" id="PTHR34385:SF1">
    <property type="entry name" value="PEPTIDOGLYCAN L-ALANYL-D-GLUTAMATE ENDOPEPTIDASE CWLK"/>
    <property type="match status" value="1"/>
</dbReference>
<dbReference type="KEGG" id="xce:Xcel_1721"/>
<dbReference type="eggNOG" id="COG1876">
    <property type="taxonomic scope" value="Bacteria"/>
</dbReference>
<accession>D1BSQ2</accession>
<evidence type="ECO:0000313" key="5">
    <source>
        <dbReference type="Proteomes" id="UP000002255"/>
    </source>
</evidence>
<dbReference type="AlphaFoldDB" id="D1BSQ2"/>
<evidence type="ECO:0000313" key="4">
    <source>
        <dbReference type="EMBL" id="ACZ30744.1"/>
    </source>
</evidence>
<dbReference type="InterPro" id="IPR009045">
    <property type="entry name" value="Zn_M74/Hedgehog-like"/>
</dbReference>
<dbReference type="RefSeq" id="WP_012878486.1">
    <property type="nucleotide sequence ID" value="NC_013530.1"/>
</dbReference>
<organism evidence="4 5">
    <name type="scientific">Xylanimonas cellulosilytica (strain DSM 15894 / JCM 12276 / CECT 5975 / KCTC 9989 / LMG 20990 / NBRC 107835 / XIL07)</name>
    <dbReference type="NCBI Taxonomy" id="446471"/>
    <lineage>
        <taxon>Bacteria</taxon>
        <taxon>Bacillati</taxon>
        <taxon>Actinomycetota</taxon>
        <taxon>Actinomycetes</taxon>
        <taxon>Micrococcales</taxon>
        <taxon>Promicromonosporaceae</taxon>
        <taxon>Xylanimonas</taxon>
    </lineage>
</organism>
<keyword evidence="2" id="KW-0732">Signal</keyword>
<reference evidence="5" key="1">
    <citation type="submission" date="2009-11" db="EMBL/GenBank/DDBJ databases">
        <title>The complete chromosome of Xylanimonas cellulosilytica DSM 15894.</title>
        <authorList>
            <consortium name="US DOE Joint Genome Institute (JGI-PGF)"/>
            <person name="Lucas S."/>
            <person name="Copeland A."/>
            <person name="Lapidus A."/>
            <person name="Glavina del Rio T."/>
            <person name="Dalin E."/>
            <person name="Tice H."/>
            <person name="Bruce D."/>
            <person name="Goodwin L."/>
            <person name="Pitluck S."/>
            <person name="Kyrpides N."/>
            <person name="Mavromatis K."/>
            <person name="Ivanova N."/>
            <person name="Mikhailova N."/>
            <person name="Foster B."/>
            <person name="Clum A."/>
            <person name="Brettin T."/>
            <person name="Detter J.C."/>
            <person name="Han C."/>
            <person name="Larimer F."/>
            <person name="Land M."/>
            <person name="Hauser L."/>
            <person name="Markowitz V."/>
            <person name="Cheng J.F."/>
            <person name="Hugenholtz P."/>
            <person name="Woyke T."/>
            <person name="Wu D."/>
            <person name="Gehrich-Schroeter G."/>
            <person name="Schneider S."/>
            <person name="Pukall S.R."/>
            <person name="Klenk H.P."/>
            <person name="Eisen J.A."/>
        </authorList>
    </citation>
    <scope>NUCLEOTIDE SEQUENCE [LARGE SCALE GENOMIC DNA]</scope>
    <source>
        <strain evidence="5">DSM 15894 / CECT 5975 / LMG 20990 / XIL07</strain>
    </source>
</reference>
<evidence type="ECO:0000259" key="3">
    <source>
        <dbReference type="Pfam" id="PF02557"/>
    </source>
</evidence>
<dbReference type="GO" id="GO:0006508">
    <property type="term" value="P:proteolysis"/>
    <property type="evidence" value="ECO:0007669"/>
    <property type="project" value="InterPro"/>
</dbReference>
<dbReference type="EMBL" id="CP001821">
    <property type="protein sequence ID" value="ACZ30744.1"/>
    <property type="molecule type" value="Genomic_DNA"/>
</dbReference>
<gene>
    <name evidence="4" type="ordered locus">Xcel_1721</name>
</gene>
<keyword evidence="5" id="KW-1185">Reference proteome</keyword>
<dbReference type="OrthoDB" id="9792074at2"/>